<name>A0A835SLH1_CHLIN</name>
<dbReference type="SUPFAM" id="SSF50494">
    <property type="entry name" value="Trypsin-like serine proteases"/>
    <property type="match status" value="1"/>
</dbReference>
<dbReference type="OrthoDB" id="561840at2759"/>
<comment type="caution">
    <text evidence="2">The sequence shown here is derived from an EMBL/GenBank/DDBJ whole genome shotgun (WGS) entry which is preliminary data.</text>
</comment>
<sequence length="298" mass="30577">MGLGRAAAAAGEAQQQAKPKSEAQQAKTAAQAQQAQAQPGAGSPLLAGLNLARVQRSEQFTAHLLAAPPASPPPHNATTTITNGTTSTTTTTTTTSSGNRLEAATVVGRHHLATYAREGHAAWKMGDKVQAIVHCPVENRRVGADAVVVFKSPVLDLAILEVRDCVSVRVQRELSAPVLDCALSLGEGYYMLGQPAQPQPALQQQQPTQQPAQGQQAGGPPPPVSCRGLVAATELDAHCHIRGDVVAGEGDCGGGCFSVATGRLIGLAVGPHAHKEEGRVALIPIAAIAGLLVEIAPC</sequence>
<dbReference type="EMBL" id="JAEHOC010000042">
    <property type="protein sequence ID" value="KAG2427202.1"/>
    <property type="molecule type" value="Genomic_DNA"/>
</dbReference>
<evidence type="ECO:0000313" key="2">
    <source>
        <dbReference type="EMBL" id="KAG2427202.1"/>
    </source>
</evidence>
<feature type="compositionally biased region" description="Low complexity" evidence="1">
    <location>
        <begin position="76"/>
        <end position="96"/>
    </location>
</feature>
<proteinExistence type="predicted"/>
<dbReference type="Proteomes" id="UP000650467">
    <property type="component" value="Unassembled WGS sequence"/>
</dbReference>
<evidence type="ECO:0000313" key="3">
    <source>
        <dbReference type="Proteomes" id="UP000650467"/>
    </source>
</evidence>
<feature type="region of interest" description="Disordered" evidence="1">
    <location>
        <begin position="66"/>
        <end position="96"/>
    </location>
</feature>
<reference evidence="2" key="1">
    <citation type="journal article" date="2020" name="bioRxiv">
        <title>Comparative genomics of Chlamydomonas.</title>
        <authorList>
            <person name="Craig R.J."/>
            <person name="Hasan A.R."/>
            <person name="Ness R.W."/>
            <person name="Keightley P.D."/>
        </authorList>
    </citation>
    <scope>NUCLEOTIDE SEQUENCE</scope>
    <source>
        <strain evidence="2">SAG 7.73</strain>
    </source>
</reference>
<dbReference type="InterPro" id="IPR009003">
    <property type="entry name" value="Peptidase_S1_PA"/>
</dbReference>
<feature type="region of interest" description="Disordered" evidence="1">
    <location>
        <begin position="196"/>
        <end position="223"/>
    </location>
</feature>
<dbReference type="AlphaFoldDB" id="A0A835SLH1"/>
<feature type="compositionally biased region" description="Low complexity" evidence="1">
    <location>
        <begin position="1"/>
        <end position="38"/>
    </location>
</feature>
<protein>
    <submittedName>
        <fullName evidence="2">Uncharacterized protein</fullName>
    </submittedName>
</protein>
<gene>
    <name evidence="2" type="ORF">HXX76_010920</name>
</gene>
<feature type="compositionally biased region" description="Low complexity" evidence="1">
    <location>
        <begin position="196"/>
        <end position="215"/>
    </location>
</feature>
<organism evidence="2 3">
    <name type="scientific">Chlamydomonas incerta</name>
    <dbReference type="NCBI Taxonomy" id="51695"/>
    <lineage>
        <taxon>Eukaryota</taxon>
        <taxon>Viridiplantae</taxon>
        <taxon>Chlorophyta</taxon>
        <taxon>core chlorophytes</taxon>
        <taxon>Chlorophyceae</taxon>
        <taxon>CS clade</taxon>
        <taxon>Chlamydomonadales</taxon>
        <taxon>Chlamydomonadaceae</taxon>
        <taxon>Chlamydomonas</taxon>
    </lineage>
</organism>
<accession>A0A835SLH1</accession>
<keyword evidence="3" id="KW-1185">Reference proteome</keyword>
<evidence type="ECO:0000256" key="1">
    <source>
        <dbReference type="SAM" id="MobiDB-lite"/>
    </source>
</evidence>
<feature type="region of interest" description="Disordered" evidence="1">
    <location>
        <begin position="1"/>
        <end position="41"/>
    </location>
</feature>